<keyword evidence="3" id="KW-1185">Reference proteome</keyword>
<proteinExistence type="predicted"/>
<sequence length="701" mass="77420">MEELEFELIGASDPRVLEAIALGDKARKTVGLLPRAAYADAARNKRLLVASVDAEVIGYALYGLPRNEVTLTHLVVNASHRRQGIARALVEEISKLYHTRSGIRANCRKDYKLADMWTSLGFHPRLEIKGRGADRATIVVWYRNNPGHVDLLTPDASPLLRAAIDLNILRDLHDRPGRKGAWESLSLVEDHLADKLQLIATPQLYHEVTGIEDDQARNRYLAAMAHGYIKAHGDRRRAAELTREWIELARTRQSSYPVTAQDHEDAKHLGDAAACGAEVFVTRDEHLLQLANGTAQAALGISVLRPADVVLRIDELTRPDSYRPSDLHGTGYSRHEVSAQSEDELTTFQNVAERETKKAFLNALLTAATVPGHWNRTLIRDPEGRPVLLCVSGIANERLEVPLLRVDARHPISGTIVQHTLSDLRHQCRRHQTKILAITDPHLAAAVRRTALTDGFTETDSALIALVIDRVGPASQVQAAAEEAARRAGFRLSFALRAEMGIFAAAEVERTLWPAKVTDAQLPVYILPIQPRWSTVLFDVPPTLPLFRTEDWGLGREHVYYRSPNGPKLSAPARLLWYKSQGTGTLKGPPSIIGCSLLEEVVVDTPVALHTRFGRLGVWTQQDIFSAAKHGKAQALRFTHTEIFDTPPSGDEIRKIFTKGGLSGTIQGPRRISAELFKTIYCGDVHGNRATQAGHPAVAEA</sequence>
<reference evidence="2 3" key="1">
    <citation type="submission" date="2024-09" db="EMBL/GenBank/DDBJ databases">
        <authorList>
            <person name="Sun Q."/>
            <person name="Mori K."/>
        </authorList>
    </citation>
    <scope>NUCLEOTIDE SEQUENCE [LARGE SCALE GENOMIC DNA]</scope>
    <source>
        <strain evidence="2 3">TBRC 0563</strain>
    </source>
</reference>
<name>A0ABV5YFJ1_9ACTN</name>
<dbReference type="InterPro" id="IPR000182">
    <property type="entry name" value="GNAT_dom"/>
</dbReference>
<gene>
    <name evidence="2" type="ORF">ACFFNX_11615</name>
</gene>
<dbReference type="PROSITE" id="PS51186">
    <property type="entry name" value="GNAT"/>
    <property type="match status" value="1"/>
</dbReference>
<dbReference type="CDD" id="cd04301">
    <property type="entry name" value="NAT_SF"/>
    <property type="match status" value="1"/>
</dbReference>
<dbReference type="Gene3D" id="3.40.630.30">
    <property type="match status" value="1"/>
</dbReference>
<evidence type="ECO:0000313" key="2">
    <source>
        <dbReference type="EMBL" id="MFB9832832.1"/>
    </source>
</evidence>
<protein>
    <submittedName>
        <fullName evidence="2">GNAT family N-acetyltransferase</fullName>
    </submittedName>
</protein>
<evidence type="ECO:0000259" key="1">
    <source>
        <dbReference type="PROSITE" id="PS51186"/>
    </source>
</evidence>
<feature type="domain" description="N-acetyltransferase" evidence="1">
    <location>
        <begin position="4"/>
        <end position="144"/>
    </location>
</feature>
<comment type="caution">
    <text evidence="2">The sequence shown here is derived from an EMBL/GenBank/DDBJ whole genome shotgun (WGS) entry which is preliminary data.</text>
</comment>
<dbReference type="InterPro" id="IPR016181">
    <property type="entry name" value="Acyl_CoA_acyltransferase"/>
</dbReference>
<dbReference type="SUPFAM" id="SSF55729">
    <property type="entry name" value="Acyl-CoA N-acyltransferases (Nat)"/>
    <property type="match status" value="1"/>
</dbReference>
<accession>A0ABV5YFJ1</accession>
<dbReference type="Pfam" id="PF13673">
    <property type="entry name" value="Acetyltransf_10"/>
    <property type="match status" value="1"/>
</dbReference>
<dbReference type="RefSeq" id="WP_378199284.1">
    <property type="nucleotide sequence ID" value="NZ_JBHLZP010000063.1"/>
</dbReference>
<organism evidence="2 3">
    <name type="scientific">Actinoallomurus acaciae</name>
    <dbReference type="NCBI Taxonomy" id="502577"/>
    <lineage>
        <taxon>Bacteria</taxon>
        <taxon>Bacillati</taxon>
        <taxon>Actinomycetota</taxon>
        <taxon>Actinomycetes</taxon>
        <taxon>Streptosporangiales</taxon>
        <taxon>Thermomonosporaceae</taxon>
        <taxon>Actinoallomurus</taxon>
    </lineage>
</organism>
<dbReference type="EMBL" id="JBHLZP010000063">
    <property type="protein sequence ID" value="MFB9832832.1"/>
    <property type="molecule type" value="Genomic_DNA"/>
</dbReference>
<evidence type="ECO:0000313" key="3">
    <source>
        <dbReference type="Proteomes" id="UP001589627"/>
    </source>
</evidence>
<dbReference type="Proteomes" id="UP001589627">
    <property type="component" value="Unassembled WGS sequence"/>
</dbReference>